<feature type="domain" description="Calponin-homology (CH)" evidence="5">
    <location>
        <begin position="1009"/>
        <end position="1115"/>
    </location>
</feature>
<gene>
    <name evidence="6" type="ORF">NDU88_005738</name>
</gene>
<feature type="region of interest" description="Disordered" evidence="4">
    <location>
        <begin position="373"/>
        <end position="416"/>
    </location>
</feature>
<feature type="compositionally biased region" description="Polar residues" evidence="4">
    <location>
        <begin position="621"/>
        <end position="630"/>
    </location>
</feature>
<feature type="region of interest" description="Disordered" evidence="4">
    <location>
        <begin position="434"/>
        <end position="703"/>
    </location>
</feature>
<feature type="region of interest" description="Disordered" evidence="4">
    <location>
        <begin position="258"/>
        <end position="333"/>
    </location>
</feature>
<evidence type="ECO:0000259" key="5">
    <source>
        <dbReference type="PROSITE" id="PS50021"/>
    </source>
</evidence>
<dbReference type="FunFam" id="1.10.418.10:FF:000009">
    <property type="entry name" value="smoothelin isoform X2"/>
    <property type="match status" value="1"/>
</dbReference>
<feature type="region of interest" description="Disordered" evidence="4">
    <location>
        <begin position="107"/>
        <end position="134"/>
    </location>
</feature>
<keyword evidence="2" id="KW-0175">Coiled coil</keyword>
<dbReference type="InterPro" id="IPR001715">
    <property type="entry name" value="CH_dom"/>
</dbReference>
<feature type="compositionally biased region" description="Basic and acidic residues" evidence="4">
    <location>
        <begin position="674"/>
        <end position="685"/>
    </location>
</feature>
<feature type="compositionally biased region" description="Polar residues" evidence="4">
    <location>
        <begin position="649"/>
        <end position="667"/>
    </location>
</feature>
<feature type="compositionally biased region" description="Basic and acidic residues" evidence="4">
    <location>
        <begin position="108"/>
        <end position="121"/>
    </location>
</feature>
<dbReference type="Proteomes" id="UP001066276">
    <property type="component" value="Chromosome 11"/>
</dbReference>
<feature type="compositionally biased region" description="Polar residues" evidence="4">
    <location>
        <begin position="294"/>
        <end position="307"/>
    </location>
</feature>
<accession>A0AAV7LSX5</accession>
<evidence type="ECO:0000256" key="1">
    <source>
        <dbReference type="ARBA" id="ARBA00022553"/>
    </source>
</evidence>
<dbReference type="PANTHER" id="PTHR23167:SF52">
    <property type="entry name" value="SMOOTHELIN"/>
    <property type="match status" value="1"/>
</dbReference>
<feature type="compositionally biased region" description="Polar residues" evidence="4">
    <location>
        <begin position="859"/>
        <end position="901"/>
    </location>
</feature>
<evidence type="ECO:0000256" key="4">
    <source>
        <dbReference type="SAM" id="MobiDB-lite"/>
    </source>
</evidence>
<feature type="region of interest" description="Disordered" evidence="4">
    <location>
        <begin position="953"/>
        <end position="993"/>
    </location>
</feature>
<dbReference type="PROSITE" id="PS50021">
    <property type="entry name" value="CH"/>
    <property type="match status" value="1"/>
</dbReference>
<feature type="compositionally biased region" description="Basic and acidic residues" evidence="4">
    <location>
        <begin position="283"/>
        <end position="293"/>
    </location>
</feature>
<feature type="compositionally biased region" description="Basic and acidic residues" evidence="4">
    <location>
        <begin position="500"/>
        <end position="519"/>
    </location>
</feature>
<feature type="compositionally biased region" description="Basic and acidic residues" evidence="4">
    <location>
        <begin position="823"/>
        <end position="852"/>
    </location>
</feature>
<feature type="compositionally biased region" description="Basic and acidic residues" evidence="4">
    <location>
        <begin position="975"/>
        <end position="984"/>
    </location>
</feature>
<protein>
    <recommendedName>
        <fullName evidence="5">Calponin-homology (CH) domain-containing protein</fullName>
    </recommendedName>
</protein>
<feature type="compositionally biased region" description="Basic and acidic residues" evidence="4">
    <location>
        <begin position="776"/>
        <end position="797"/>
    </location>
</feature>
<feature type="compositionally biased region" description="Basic and acidic residues" evidence="4">
    <location>
        <begin position="691"/>
        <end position="703"/>
    </location>
</feature>
<feature type="region of interest" description="Disordered" evidence="4">
    <location>
        <begin position="823"/>
        <end position="910"/>
    </location>
</feature>
<name>A0AAV7LSX5_PLEWA</name>
<dbReference type="Pfam" id="PF00307">
    <property type="entry name" value="CH"/>
    <property type="match status" value="1"/>
</dbReference>
<dbReference type="PANTHER" id="PTHR23167">
    <property type="entry name" value="CALPONIN HOMOLOGY DOMAIN-CONTAINING PROTEIN DDB_G0272472-RELATED"/>
    <property type="match status" value="1"/>
</dbReference>
<dbReference type="SUPFAM" id="SSF47576">
    <property type="entry name" value="Calponin-homology domain, CH-domain"/>
    <property type="match status" value="1"/>
</dbReference>
<keyword evidence="1" id="KW-0597">Phosphoprotein</keyword>
<feature type="compositionally biased region" description="Basic and acidic residues" evidence="4">
    <location>
        <begin position="401"/>
        <end position="414"/>
    </location>
</feature>
<dbReference type="AlphaFoldDB" id="A0AAV7LSX5"/>
<evidence type="ECO:0000313" key="7">
    <source>
        <dbReference type="Proteomes" id="UP001066276"/>
    </source>
</evidence>
<feature type="compositionally biased region" description="Polar residues" evidence="4">
    <location>
        <begin position="447"/>
        <end position="458"/>
    </location>
</feature>
<dbReference type="EMBL" id="JANPWB010000015">
    <property type="protein sequence ID" value="KAJ1092628.1"/>
    <property type="molecule type" value="Genomic_DNA"/>
</dbReference>
<feature type="compositionally biased region" description="Basic and acidic residues" evidence="4">
    <location>
        <begin position="755"/>
        <end position="764"/>
    </location>
</feature>
<feature type="compositionally biased region" description="Basic and acidic residues" evidence="4">
    <location>
        <begin position="308"/>
        <end position="325"/>
    </location>
</feature>
<dbReference type="InterPro" id="IPR036872">
    <property type="entry name" value="CH_dom_sf"/>
</dbReference>
<dbReference type="InterPro" id="IPR050540">
    <property type="entry name" value="F-actin_Monoox_Mical"/>
</dbReference>
<keyword evidence="7" id="KW-1185">Reference proteome</keyword>
<feature type="region of interest" description="Disordered" evidence="4">
    <location>
        <begin position="741"/>
        <end position="797"/>
    </location>
</feature>
<dbReference type="Gene3D" id="1.10.418.10">
    <property type="entry name" value="Calponin-like domain"/>
    <property type="match status" value="1"/>
</dbReference>
<reference evidence="6" key="1">
    <citation type="journal article" date="2022" name="bioRxiv">
        <title>Sequencing and chromosome-scale assembly of the giantPleurodeles waltlgenome.</title>
        <authorList>
            <person name="Brown T."/>
            <person name="Elewa A."/>
            <person name="Iarovenko S."/>
            <person name="Subramanian E."/>
            <person name="Araus A.J."/>
            <person name="Petzold A."/>
            <person name="Susuki M."/>
            <person name="Suzuki K.-i.T."/>
            <person name="Hayashi T."/>
            <person name="Toyoda A."/>
            <person name="Oliveira C."/>
            <person name="Osipova E."/>
            <person name="Leigh N.D."/>
            <person name="Simon A."/>
            <person name="Yun M.H."/>
        </authorList>
    </citation>
    <scope>NUCLEOTIDE SEQUENCE</scope>
    <source>
        <strain evidence="6">20211129_DDA</strain>
        <tissue evidence="6">Liver</tissue>
    </source>
</reference>
<feature type="compositionally biased region" description="Polar residues" evidence="4">
    <location>
        <begin position="553"/>
        <end position="569"/>
    </location>
</feature>
<evidence type="ECO:0000256" key="3">
    <source>
        <dbReference type="ARBA" id="ARBA00061655"/>
    </source>
</evidence>
<dbReference type="SMART" id="SM00033">
    <property type="entry name" value="CH"/>
    <property type="match status" value="1"/>
</dbReference>
<feature type="compositionally biased region" description="Polar residues" evidence="4">
    <location>
        <begin position="741"/>
        <end position="752"/>
    </location>
</feature>
<proteinExistence type="inferred from homology"/>
<dbReference type="InterPro" id="IPR022189">
    <property type="entry name" value="SMTN"/>
</dbReference>
<dbReference type="Pfam" id="PF12510">
    <property type="entry name" value="Smoothelin"/>
    <property type="match status" value="3"/>
</dbReference>
<evidence type="ECO:0000256" key="2">
    <source>
        <dbReference type="ARBA" id="ARBA00023054"/>
    </source>
</evidence>
<comment type="caution">
    <text evidence="6">The sequence shown here is derived from an EMBL/GenBank/DDBJ whole genome shotgun (WGS) entry which is preliminary data.</text>
</comment>
<feature type="compositionally biased region" description="Basic and acidic residues" evidence="4">
    <location>
        <begin position="591"/>
        <end position="601"/>
    </location>
</feature>
<comment type="similarity">
    <text evidence="3">Belongs to the smoothelin family.</text>
</comment>
<feature type="compositionally biased region" description="Basic and acidic residues" evidence="4">
    <location>
        <begin position="540"/>
        <end position="550"/>
    </location>
</feature>
<feature type="compositionally biased region" description="Low complexity" evidence="4">
    <location>
        <begin position="262"/>
        <end position="281"/>
    </location>
</feature>
<organism evidence="6 7">
    <name type="scientific">Pleurodeles waltl</name>
    <name type="common">Iberian ribbed newt</name>
    <dbReference type="NCBI Taxonomy" id="8319"/>
    <lineage>
        <taxon>Eukaryota</taxon>
        <taxon>Metazoa</taxon>
        <taxon>Chordata</taxon>
        <taxon>Craniata</taxon>
        <taxon>Vertebrata</taxon>
        <taxon>Euteleostomi</taxon>
        <taxon>Amphibia</taxon>
        <taxon>Batrachia</taxon>
        <taxon>Caudata</taxon>
        <taxon>Salamandroidea</taxon>
        <taxon>Salamandridae</taxon>
        <taxon>Pleurodelinae</taxon>
        <taxon>Pleurodeles</taxon>
    </lineage>
</organism>
<feature type="compositionally biased region" description="Basic and acidic residues" evidence="4">
    <location>
        <begin position="634"/>
        <end position="644"/>
    </location>
</feature>
<dbReference type="CDD" id="cd21259">
    <property type="entry name" value="CH_SMTNB"/>
    <property type="match status" value="1"/>
</dbReference>
<evidence type="ECO:0000313" key="6">
    <source>
        <dbReference type="EMBL" id="KAJ1092628.1"/>
    </source>
</evidence>
<sequence length="1125" mass="125547">MKEARCYWLSVQNWDGTSSAGAKRLLGSRCPRRDPNVFPSVVLKPDLADSHGGIMSEERYLSMDEGTLRTLLEATLDLAERRQIRTAIRELRRKELEGYEEALASKRFRSEKSTERQENKENCPQSHQIDQDQMKTQTPLLDKLDEIKDVDELTILLRTAHEYEERKLIRAAIRKLRNEEIEAISSLVGRSRERDVDKPKKQENYADCSSSLMLEQDDLEERGHIRSQIRELRAAQTKEAKDAASKEIATGMLFLDPLPDQLSSSTPEPLTSLDSTDPSSLGKDSDQDQKNSEKCNIQGSCNSSWQMKSHDSTSSEESNGKEKTEGNSSSYQEEISCIDLEKDDDESAQVSIGSTAVDSGLLYSVECTKKEPVPHNMAQTSKISDVDKSNISKTSMGPSVEKIKTVSHTSDHPVDLSPFRRACSLRDSAKRFTEEPIEQPTFFGSRFASQRGDSSTRGSRILQQQQQLLQSASPSVRNKDSRLLPATREWTPGRSTADSLLHKRLDTSSKKGNRDRAEDTTVNPKHGFKTGMQGLSVQQRIKESQKKCVSETDGASQSKPVPKVTSTDDQSFRTESFKGASITDTGGRSNSTKEEGVEHCTLHQQSSQGDTLGGRSKDSQSEGTPVTSQRGHIKNSERSWEASKDPSALQATTTHHLPSKSLNSSQDIPAPGPGKDRQQNTRESKFTGSKEVSDPEHDDEMKTLLTIEIKDGRNPSASSRIIGAPGSQRAELTLGLGSSPFTVTTSRNSSNVVKVETEKPEQQKPAELVPNGMVKAQEDAPENRSKLSAEDLSRVEEEEVLDKMLDKTTDFEERRLIRSAMRELRQKKRDQREKERDQRLQEIKSKSTDGRNAKGARSMETTMSQSEKSVDGSSISTLTKTQRLVQSNDGNKTSRTTTMESSYMKRSEGGGTIVQTKASFSSTSKKVGSIFDREDDAASRASNLAALERRQAERKKELMKAQTLPKTSATQARKAMIDKLEKESGSPSSPAFSRVAVSQTSGFGVPNANSIKQMLLDWCKAKTRGYENVNIQNFSSSWSDGMAFCALVHNFFPEAFDFSDLNPQNRRKNFDLAFSTAEKHAECPQLLDVDDMVRMREPDWKCVYTYIQEFYRCLVQKGLVKTKQS</sequence>